<organism evidence="2 3">
    <name type="scientific">Sporichthya brevicatena</name>
    <dbReference type="NCBI Taxonomy" id="171442"/>
    <lineage>
        <taxon>Bacteria</taxon>
        <taxon>Bacillati</taxon>
        <taxon>Actinomycetota</taxon>
        <taxon>Actinomycetes</taxon>
        <taxon>Sporichthyales</taxon>
        <taxon>Sporichthyaceae</taxon>
        <taxon>Sporichthya</taxon>
    </lineage>
</organism>
<dbReference type="InterPro" id="IPR041657">
    <property type="entry name" value="HTH_17"/>
</dbReference>
<evidence type="ECO:0000313" key="3">
    <source>
        <dbReference type="Proteomes" id="UP001500957"/>
    </source>
</evidence>
<evidence type="ECO:0000259" key="1">
    <source>
        <dbReference type="Pfam" id="PF12728"/>
    </source>
</evidence>
<feature type="domain" description="Helix-turn-helix" evidence="1">
    <location>
        <begin position="17"/>
        <end position="63"/>
    </location>
</feature>
<dbReference type="InterPro" id="IPR010093">
    <property type="entry name" value="SinI_DNA-bd"/>
</dbReference>
<sequence length="73" mass="7816">MNSDDALIPSQGRRFILTVEEAAEALGIGRTTMYGLLAAGLVESVRIGRLRRIPADALATYVDGLRATGGDRR</sequence>
<name>A0ABP3SHG4_9ACTN</name>
<proteinExistence type="predicted"/>
<gene>
    <name evidence="2" type="ORF">GCM10009547_41950</name>
</gene>
<accession>A0ABP3SHG4</accession>
<dbReference type="Pfam" id="PF12728">
    <property type="entry name" value="HTH_17"/>
    <property type="match status" value="1"/>
</dbReference>
<comment type="caution">
    <text evidence="2">The sequence shown here is derived from an EMBL/GenBank/DDBJ whole genome shotgun (WGS) entry which is preliminary data.</text>
</comment>
<evidence type="ECO:0000313" key="2">
    <source>
        <dbReference type="EMBL" id="GAA0633621.1"/>
    </source>
</evidence>
<dbReference type="NCBIfam" id="TIGR01764">
    <property type="entry name" value="excise"/>
    <property type="match status" value="1"/>
</dbReference>
<dbReference type="EMBL" id="BAAAHE010000045">
    <property type="protein sequence ID" value="GAA0633621.1"/>
    <property type="molecule type" value="Genomic_DNA"/>
</dbReference>
<protein>
    <recommendedName>
        <fullName evidence="1">Helix-turn-helix domain-containing protein</fullName>
    </recommendedName>
</protein>
<keyword evidence="3" id="KW-1185">Reference proteome</keyword>
<reference evidence="3" key="1">
    <citation type="journal article" date="2019" name="Int. J. Syst. Evol. Microbiol.">
        <title>The Global Catalogue of Microorganisms (GCM) 10K type strain sequencing project: providing services to taxonomists for standard genome sequencing and annotation.</title>
        <authorList>
            <consortium name="The Broad Institute Genomics Platform"/>
            <consortium name="The Broad Institute Genome Sequencing Center for Infectious Disease"/>
            <person name="Wu L."/>
            <person name="Ma J."/>
        </authorList>
    </citation>
    <scope>NUCLEOTIDE SEQUENCE [LARGE SCALE GENOMIC DNA]</scope>
    <source>
        <strain evidence="3">JCM 10671</strain>
    </source>
</reference>
<dbReference type="Proteomes" id="UP001500957">
    <property type="component" value="Unassembled WGS sequence"/>
</dbReference>